<accession>A0A1X7T8P9</accession>
<reference evidence="1" key="1">
    <citation type="submission" date="2017-05" db="UniProtKB">
        <authorList>
            <consortium name="EnsemblMetazoa"/>
        </authorList>
    </citation>
    <scope>IDENTIFICATION</scope>
</reference>
<dbReference type="EnsemblMetazoa" id="Aqu2.1.10780_001">
    <property type="protein sequence ID" value="Aqu2.1.10780_001"/>
    <property type="gene ID" value="Aqu2.1.10780"/>
</dbReference>
<protein>
    <submittedName>
        <fullName evidence="1">Uncharacterized protein</fullName>
    </submittedName>
</protein>
<name>A0A1X7T8P9_AMPQE</name>
<organism evidence="1">
    <name type="scientific">Amphimedon queenslandica</name>
    <name type="common">Sponge</name>
    <dbReference type="NCBI Taxonomy" id="400682"/>
    <lineage>
        <taxon>Eukaryota</taxon>
        <taxon>Metazoa</taxon>
        <taxon>Porifera</taxon>
        <taxon>Demospongiae</taxon>
        <taxon>Heteroscleromorpha</taxon>
        <taxon>Haplosclerida</taxon>
        <taxon>Niphatidae</taxon>
        <taxon>Amphimedon</taxon>
    </lineage>
</organism>
<dbReference type="AlphaFoldDB" id="A0A1X7T8P9"/>
<evidence type="ECO:0000313" key="1">
    <source>
        <dbReference type="EnsemblMetazoa" id="Aqu2.1.10780_001"/>
    </source>
</evidence>
<proteinExistence type="predicted"/>
<sequence length="25" mass="2963">NCVLNTLNDSSLVIHRVIILTYEFW</sequence>
<dbReference type="InParanoid" id="A0A1X7T8P9"/>